<dbReference type="PANTHER" id="PTHR37162">
    <property type="entry name" value="HAT FAMILY DIMERISATION DOMAINCONTAINING PROTEIN-RELATED"/>
    <property type="match status" value="1"/>
</dbReference>
<sequence length="797" mass="89134">MKTGPYSLATDGSTDMSNAKLYPVVVRYFNNTSGKVDCVLLSLVESTAKATGENIFKILDAELNDRGIPWENCVSFAADNASVMMGKNKGVVAYITQRQSHIYPVGCACHLMALAAKKATKQLPCSVDDVLVDIYFYLDKSSLRQQTLKETHLLHGKEMKKILKHVQTRWLSLGHCLVRLIDQWNPLQQFFGESQTTSGQPSTQMKQGSSSEGTTGRSKDINKASNFEQYVVADKYNQSGFKAQNTKKSNLESNTIVCANVSSLGDKNNVKATKVSDKSSTTKRKLPDTSDTATKPRDKNMSYLVHGGMKTQSRTKEHNTKPKNIVATNVSSHLGDKSNIHGTKMSEKSSTMKRKFTDIFDNATKFKVKKMSYTMPHETKAVESSTKEGNTKPNNIVATNVSSHPGDKTKLKGTEMSDKRIKRKLIDISDNATKTARPKVPGRTTSGSNKSQIPNAEPPSSTASHTKRKKETEGSSGKAHLTSNAATASKKTPYAVRKVTSVNEFLTCKQNKLYCLFLRSALPLFEKANCVLQHEEPHIHKLRRVLERQLKEIMVRFVKPCILKGDCTQVDFLCKNNQKSNEDLFIGNDARKFIISENITNTENFYENVREFYSAACSYMVKTFPYHDEVLFHAEVADPSVRQEKSFESLNYFVTRFPAIMSGKSSESLDVLESQFLLYQVCESLPKIERVDHFWSSVATMKDENGVLQFSVLSEVMKGILVIFHSNVDCERFFSLVTKNKTKFRPNLGTKLLSSILTHKVFLNAAGKVCHTMKHDKAILKKAKKSTYIANTSRNAS</sequence>
<evidence type="ECO:0000256" key="1">
    <source>
        <dbReference type="SAM" id="MobiDB-lite"/>
    </source>
</evidence>
<protein>
    <submittedName>
        <fullName evidence="2">Zinc finger BED domain-containing protein 5</fullName>
    </submittedName>
</protein>
<keyword evidence="3" id="KW-1185">Reference proteome</keyword>
<proteinExistence type="predicted"/>
<accession>A0A9Q1CU33</accession>
<comment type="caution">
    <text evidence="2">The sequence shown here is derived from an EMBL/GenBank/DDBJ whole genome shotgun (WGS) entry which is preliminary data.</text>
</comment>
<feature type="region of interest" description="Disordered" evidence="1">
    <location>
        <begin position="192"/>
        <end position="221"/>
    </location>
</feature>
<dbReference type="OrthoDB" id="1933107at2759"/>
<gene>
    <name evidence="2" type="ORF">HOLleu_03880</name>
</gene>
<feature type="compositionally biased region" description="Basic and acidic residues" evidence="1">
    <location>
        <begin position="378"/>
        <end position="390"/>
    </location>
</feature>
<dbReference type="PANTHER" id="PTHR37162:SF10">
    <property type="entry name" value="DUF4371 DOMAIN-CONTAINING PROTEIN"/>
    <property type="match status" value="1"/>
</dbReference>
<feature type="compositionally biased region" description="Basic and acidic residues" evidence="1">
    <location>
        <begin position="405"/>
        <end position="427"/>
    </location>
</feature>
<feature type="compositionally biased region" description="Polar residues" evidence="1">
    <location>
        <begin position="391"/>
        <end position="403"/>
    </location>
</feature>
<organism evidence="2 3">
    <name type="scientific">Holothuria leucospilota</name>
    <name type="common">Black long sea cucumber</name>
    <name type="synonym">Mertensiothuria leucospilota</name>
    <dbReference type="NCBI Taxonomy" id="206669"/>
    <lineage>
        <taxon>Eukaryota</taxon>
        <taxon>Metazoa</taxon>
        <taxon>Echinodermata</taxon>
        <taxon>Eleutherozoa</taxon>
        <taxon>Echinozoa</taxon>
        <taxon>Holothuroidea</taxon>
        <taxon>Aspidochirotacea</taxon>
        <taxon>Aspidochirotida</taxon>
        <taxon>Holothuriidae</taxon>
        <taxon>Holothuria</taxon>
    </lineage>
</organism>
<evidence type="ECO:0000313" key="2">
    <source>
        <dbReference type="EMBL" id="KAJ8050614.1"/>
    </source>
</evidence>
<feature type="compositionally biased region" description="Polar residues" evidence="1">
    <location>
        <begin position="443"/>
        <end position="464"/>
    </location>
</feature>
<dbReference type="AlphaFoldDB" id="A0A9Q1CU33"/>
<feature type="region of interest" description="Disordered" evidence="1">
    <location>
        <begin position="378"/>
        <end position="488"/>
    </location>
</feature>
<dbReference type="SUPFAM" id="SSF53098">
    <property type="entry name" value="Ribonuclease H-like"/>
    <property type="match status" value="1"/>
</dbReference>
<dbReference type="InterPro" id="IPR012337">
    <property type="entry name" value="RNaseH-like_sf"/>
</dbReference>
<dbReference type="Proteomes" id="UP001152320">
    <property type="component" value="Chromosome 1"/>
</dbReference>
<feature type="region of interest" description="Disordered" evidence="1">
    <location>
        <begin position="270"/>
        <end position="299"/>
    </location>
</feature>
<dbReference type="EMBL" id="JAIZAY010000001">
    <property type="protein sequence ID" value="KAJ8050614.1"/>
    <property type="molecule type" value="Genomic_DNA"/>
</dbReference>
<evidence type="ECO:0000313" key="3">
    <source>
        <dbReference type="Proteomes" id="UP001152320"/>
    </source>
</evidence>
<feature type="compositionally biased region" description="Polar residues" evidence="1">
    <location>
        <begin position="192"/>
        <end position="216"/>
    </location>
</feature>
<name>A0A9Q1CU33_HOLLE</name>
<reference evidence="2" key="1">
    <citation type="submission" date="2021-10" db="EMBL/GenBank/DDBJ databases">
        <title>Tropical sea cucumber genome reveals ecological adaptation and Cuvierian tubules defense mechanism.</title>
        <authorList>
            <person name="Chen T."/>
        </authorList>
    </citation>
    <scope>NUCLEOTIDE SEQUENCE</scope>
    <source>
        <strain evidence="2">Nanhai2018</strain>
        <tissue evidence="2">Muscle</tissue>
    </source>
</reference>